<dbReference type="Gramene" id="KOM41610">
    <property type="protein sequence ID" value="KOM41610"/>
    <property type="gene ID" value="LR48_Vigan04g180800"/>
</dbReference>
<proteinExistence type="predicted"/>
<accession>A0A0L9UFD8</accession>
<evidence type="ECO:0000313" key="1">
    <source>
        <dbReference type="EMBL" id="KOM41610.1"/>
    </source>
</evidence>
<organism evidence="1 2">
    <name type="scientific">Phaseolus angularis</name>
    <name type="common">Azuki bean</name>
    <name type="synonym">Vigna angularis</name>
    <dbReference type="NCBI Taxonomy" id="3914"/>
    <lineage>
        <taxon>Eukaryota</taxon>
        <taxon>Viridiplantae</taxon>
        <taxon>Streptophyta</taxon>
        <taxon>Embryophyta</taxon>
        <taxon>Tracheophyta</taxon>
        <taxon>Spermatophyta</taxon>
        <taxon>Magnoliopsida</taxon>
        <taxon>eudicotyledons</taxon>
        <taxon>Gunneridae</taxon>
        <taxon>Pentapetalae</taxon>
        <taxon>rosids</taxon>
        <taxon>fabids</taxon>
        <taxon>Fabales</taxon>
        <taxon>Fabaceae</taxon>
        <taxon>Papilionoideae</taxon>
        <taxon>50 kb inversion clade</taxon>
        <taxon>NPAAA clade</taxon>
        <taxon>indigoferoid/millettioid clade</taxon>
        <taxon>Phaseoleae</taxon>
        <taxon>Vigna</taxon>
    </lineage>
</organism>
<evidence type="ECO:0000313" key="2">
    <source>
        <dbReference type="Proteomes" id="UP000053144"/>
    </source>
</evidence>
<reference evidence="2" key="1">
    <citation type="journal article" date="2015" name="Proc. Natl. Acad. Sci. U.S.A.">
        <title>Genome sequencing of adzuki bean (Vigna angularis) provides insight into high starch and low fat accumulation and domestication.</title>
        <authorList>
            <person name="Yang K."/>
            <person name="Tian Z."/>
            <person name="Chen C."/>
            <person name="Luo L."/>
            <person name="Zhao B."/>
            <person name="Wang Z."/>
            <person name="Yu L."/>
            <person name="Li Y."/>
            <person name="Sun Y."/>
            <person name="Li W."/>
            <person name="Chen Y."/>
            <person name="Li Y."/>
            <person name="Zhang Y."/>
            <person name="Ai D."/>
            <person name="Zhao J."/>
            <person name="Shang C."/>
            <person name="Ma Y."/>
            <person name="Wu B."/>
            <person name="Wang M."/>
            <person name="Gao L."/>
            <person name="Sun D."/>
            <person name="Zhang P."/>
            <person name="Guo F."/>
            <person name="Wang W."/>
            <person name="Li Y."/>
            <person name="Wang J."/>
            <person name="Varshney R.K."/>
            <person name="Wang J."/>
            <person name="Ling H.Q."/>
            <person name="Wan P."/>
        </authorList>
    </citation>
    <scope>NUCLEOTIDE SEQUENCE</scope>
    <source>
        <strain evidence="2">cv. Jingnong 6</strain>
    </source>
</reference>
<name>A0A0L9UFD8_PHAAN</name>
<dbReference type="Proteomes" id="UP000053144">
    <property type="component" value="Chromosome 4"/>
</dbReference>
<dbReference type="AlphaFoldDB" id="A0A0L9UFD8"/>
<gene>
    <name evidence="1" type="ORF">LR48_Vigan04g180800</name>
</gene>
<dbReference type="EMBL" id="CM003374">
    <property type="protein sequence ID" value="KOM41610.1"/>
    <property type="molecule type" value="Genomic_DNA"/>
</dbReference>
<protein>
    <submittedName>
        <fullName evidence="1">Uncharacterized protein</fullName>
    </submittedName>
</protein>
<sequence length="189" mass="21496">MWVAARFWKREGQLPNSRWCNCKWWGSILSAASKWVVGLPTLECFSHQGRHHHLLRKKPWIHGVLVLNFGKSRILAAISLRGVFGAASGGAIGLLQNLERESWHCSRGLEQQREEEHSAKIGSRFARRSSRAFVLPREHSSFPVSVRPESVRPSPRAFVPVSVRPENVCPSPRAFVQRAFVLLRERSSK</sequence>